<evidence type="ECO:0000313" key="2">
    <source>
        <dbReference type="EMBL" id="KAH8024764.1"/>
    </source>
</evidence>
<protein>
    <submittedName>
        <fullName evidence="2">Uncharacterized protein</fullName>
    </submittedName>
</protein>
<dbReference type="VEuPathDB" id="VectorBase:LOC119169507"/>
<proteinExistence type="predicted"/>
<evidence type="ECO:0000256" key="1">
    <source>
        <dbReference type="SAM" id="MobiDB-lite"/>
    </source>
</evidence>
<name>A0A9J6DRS5_RHIMP</name>
<comment type="caution">
    <text evidence="2">The sequence shown here is derived from an EMBL/GenBank/DDBJ whole genome shotgun (WGS) entry which is preliminary data.</text>
</comment>
<dbReference type="AlphaFoldDB" id="A0A9J6DRS5"/>
<sequence>MLVDVSTCYGQISFVTVTSAQSGANAVPPILLQYYVALNDPYANVNELMKNNDDYLMMKNKLDPDYLDMRSDEENYINTSRATTQRSSLPHYAKIAPSANVDDVSATVGDDMKMIPRRGSASDASAQDDNQRYMNIGKGPMLQLRLPQGKRRDAPSPLLPPTGGALGDARASDDVSEICVTPPPAYNMVMSYIGSGEIEL</sequence>
<dbReference type="Proteomes" id="UP000821866">
    <property type="component" value="Unassembled WGS sequence"/>
</dbReference>
<reference evidence="2" key="2">
    <citation type="submission" date="2021-09" db="EMBL/GenBank/DDBJ databases">
        <authorList>
            <person name="Jia N."/>
            <person name="Wang J."/>
            <person name="Shi W."/>
            <person name="Du L."/>
            <person name="Sun Y."/>
            <person name="Zhan W."/>
            <person name="Jiang J."/>
            <person name="Wang Q."/>
            <person name="Zhang B."/>
            <person name="Ji P."/>
            <person name="Sakyi L.B."/>
            <person name="Cui X."/>
            <person name="Yuan T."/>
            <person name="Jiang B."/>
            <person name="Yang W."/>
            <person name="Lam T.T.-Y."/>
            <person name="Chang Q."/>
            <person name="Ding S."/>
            <person name="Wang X."/>
            <person name="Zhu J."/>
            <person name="Ruan X."/>
            <person name="Zhao L."/>
            <person name="Wei J."/>
            <person name="Que T."/>
            <person name="Du C."/>
            <person name="Cheng J."/>
            <person name="Dai P."/>
            <person name="Han X."/>
            <person name="Huang E."/>
            <person name="Gao Y."/>
            <person name="Liu J."/>
            <person name="Shao H."/>
            <person name="Ye R."/>
            <person name="Li L."/>
            <person name="Wei W."/>
            <person name="Wang X."/>
            <person name="Wang C."/>
            <person name="Huo Q."/>
            <person name="Li W."/>
            <person name="Guo W."/>
            <person name="Chen H."/>
            <person name="Chen S."/>
            <person name="Zhou L."/>
            <person name="Zhou L."/>
            <person name="Ni X."/>
            <person name="Tian J."/>
            <person name="Zhou Y."/>
            <person name="Sheng Y."/>
            <person name="Liu T."/>
            <person name="Pan Y."/>
            <person name="Xia L."/>
            <person name="Li J."/>
            <person name="Zhao F."/>
            <person name="Cao W."/>
        </authorList>
    </citation>
    <scope>NUCLEOTIDE SEQUENCE</scope>
    <source>
        <strain evidence="2">Rmic-2018</strain>
        <tissue evidence="2">Larvae</tissue>
    </source>
</reference>
<reference evidence="2" key="1">
    <citation type="journal article" date="2020" name="Cell">
        <title>Large-Scale Comparative Analyses of Tick Genomes Elucidate Their Genetic Diversity and Vector Capacities.</title>
        <authorList>
            <consortium name="Tick Genome and Microbiome Consortium (TIGMIC)"/>
            <person name="Jia N."/>
            <person name="Wang J."/>
            <person name="Shi W."/>
            <person name="Du L."/>
            <person name="Sun Y."/>
            <person name="Zhan W."/>
            <person name="Jiang J.F."/>
            <person name="Wang Q."/>
            <person name="Zhang B."/>
            <person name="Ji P."/>
            <person name="Bell-Sakyi L."/>
            <person name="Cui X.M."/>
            <person name="Yuan T.T."/>
            <person name="Jiang B.G."/>
            <person name="Yang W.F."/>
            <person name="Lam T.T."/>
            <person name="Chang Q.C."/>
            <person name="Ding S.J."/>
            <person name="Wang X.J."/>
            <person name="Zhu J.G."/>
            <person name="Ruan X.D."/>
            <person name="Zhao L."/>
            <person name="Wei J.T."/>
            <person name="Ye R.Z."/>
            <person name="Que T.C."/>
            <person name="Du C.H."/>
            <person name="Zhou Y.H."/>
            <person name="Cheng J.X."/>
            <person name="Dai P.F."/>
            <person name="Guo W.B."/>
            <person name="Han X.H."/>
            <person name="Huang E.J."/>
            <person name="Li L.F."/>
            <person name="Wei W."/>
            <person name="Gao Y.C."/>
            <person name="Liu J.Z."/>
            <person name="Shao H.Z."/>
            <person name="Wang X."/>
            <person name="Wang C.C."/>
            <person name="Yang T.C."/>
            <person name="Huo Q.B."/>
            <person name="Li W."/>
            <person name="Chen H.Y."/>
            <person name="Chen S.E."/>
            <person name="Zhou L.G."/>
            <person name="Ni X.B."/>
            <person name="Tian J.H."/>
            <person name="Sheng Y."/>
            <person name="Liu T."/>
            <person name="Pan Y.S."/>
            <person name="Xia L.Y."/>
            <person name="Li J."/>
            <person name="Zhao F."/>
            <person name="Cao W.C."/>
        </authorList>
    </citation>
    <scope>NUCLEOTIDE SEQUENCE</scope>
    <source>
        <strain evidence="2">Rmic-2018</strain>
    </source>
</reference>
<accession>A0A9J6DRS5</accession>
<feature type="region of interest" description="Disordered" evidence="1">
    <location>
        <begin position="150"/>
        <end position="171"/>
    </location>
</feature>
<evidence type="ECO:0000313" key="3">
    <source>
        <dbReference type="Proteomes" id="UP000821866"/>
    </source>
</evidence>
<dbReference type="EMBL" id="JABSTU010000007">
    <property type="protein sequence ID" value="KAH8024764.1"/>
    <property type="molecule type" value="Genomic_DNA"/>
</dbReference>
<keyword evidence="3" id="KW-1185">Reference proteome</keyword>
<gene>
    <name evidence="2" type="ORF">HPB51_001178</name>
</gene>
<organism evidence="2 3">
    <name type="scientific">Rhipicephalus microplus</name>
    <name type="common">Cattle tick</name>
    <name type="synonym">Boophilus microplus</name>
    <dbReference type="NCBI Taxonomy" id="6941"/>
    <lineage>
        <taxon>Eukaryota</taxon>
        <taxon>Metazoa</taxon>
        <taxon>Ecdysozoa</taxon>
        <taxon>Arthropoda</taxon>
        <taxon>Chelicerata</taxon>
        <taxon>Arachnida</taxon>
        <taxon>Acari</taxon>
        <taxon>Parasitiformes</taxon>
        <taxon>Ixodida</taxon>
        <taxon>Ixodoidea</taxon>
        <taxon>Ixodidae</taxon>
        <taxon>Rhipicephalinae</taxon>
        <taxon>Rhipicephalus</taxon>
        <taxon>Boophilus</taxon>
    </lineage>
</organism>